<keyword evidence="15" id="KW-1185">Reference proteome</keyword>
<keyword evidence="4" id="KW-0808">Transferase</keyword>
<dbReference type="Pfam" id="PF14413">
    <property type="entry name" value="Thg1C"/>
    <property type="match status" value="1"/>
</dbReference>
<keyword evidence="5" id="KW-0819">tRNA processing</keyword>
<dbReference type="InterPro" id="IPR024956">
    <property type="entry name" value="tRNAHis_GuaTrfase_cat"/>
</dbReference>
<feature type="region of interest" description="Disordered" evidence="11">
    <location>
        <begin position="215"/>
        <end position="235"/>
    </location>
</feature>
<comment type="caution">
    <text evidence="14">The sequence shown here is derived from an EMBL/GenBank/DDBJ whole genome shotgun (WGS) entry which is preliminary data.</text>
</comment>
<dbReference type="PANTHER" id="PTHR12729">
    <property type="entry name" value="TRNA(HIS) GUANYLYLTRANSFERASE-RELATED"/>
    <property type="match status" value="1"/>
</dbReference>
<evidence type="ECO:0000256" key="11">
    <source>
        <dbReference type="SAM" id="MobiDB-lite"/>
    </source>
</evidence>
<name>A0ABV8MW50_9NEIS</name>
<evidence type="ECO:0000313" key="15">
    <source>
        <dbReference type="Proteomes" id="UP001595791"/>
    </source>
</evidence>
<dbReference type="Gene3D" id="3.30.70.3000">
    <property type="match status" value="1"/>
</dbReference>
<keyword evidence="10" id="KW-0342">GTP-binding</keyword>
<feature type="domain" description="tRNAHis guanylyltransferase catalytic" evidence="12">
    <location>
        <begin position="8"/>
        <end position="129"/>
    </location>
</feature>
<evidence type="ECO:0000259" key="13">
    <source>
        <dbReference type="Pfam" id="PF14413"/>
    </source>
</evidence>
<evidence type="ECO:0000256" key="4">
    <source>
        <dbReference type="ARBA" id="ARBA00022679"/>
    </source>
</evidence>
<dbReference type="EC" id="2.7.7.79" evidence="3"/>
<dbReference type="PANTHER" id="PTHR12729:SF6">
    <property type="entry name" value="TRNA(HIS) GUANYLYLTRANSFERASE-RELATED"/>
    <property type="match status" value="1"/>
</dbReference>
<evidence type="ECO:0000256" key="3">
    <source>
        <dbReference type="ARBA" id="ARBA00012511"/>
    </source>
</evidence>
<keyword evidence="7" id="KW-0479">Metal-binding</keyword>
<evidence type="ECO:0000256" key="10">
    <source>
        <dbReference type="ARBA" id="ARBA00023134"/>
    </source>
</evidence>
<keyword evidence="6 14" id="KW-0548">Nucleotidyltransferase</keyword>
<protein>
    <recommendedName>
        <fullName evidence="3">tRNA(His) guanylyltransferase</fullName>
        <ecNumber evidence="3">2.7.7.79</ecNumber>
    </recommendedName>
</protein>
<dbReference type="InterPro" id="IPR038469">
    <property type="entry name" value="tRNAHis_GuaTrfase_Thg1_sf"/>
</dbReference>
<evidence type="ECO:0000256" key="1">
    <source>
        <dbReference type="ARBA" id="ARBA00001946"/>
    </source>
</evidence>
<gene>
    <name evidence="14" type="ORF">ACFOW7_18595</name>
</gene>
<dbReference type="InterPro" id="IPR025845">
    <property type="entry name" value="Thg1_C_dom"/>
</dbReference>
<evidence type="ECO:0000313" key="14">
    <source>
        <dbReference type="EMBL" id="MFC4161348.1"/>
    </source>
</evidence>
<sequence>MRFDQLDARMRAFEAAADRQVQPDMHIVVRLDGRGFTRLTKERHDFERPFDVRFHDMMVETVRHLMQCGFRCLYGYSQSDEISLLLHRDEDAFARSEPKLLSLLAAEASARFSLLLGDMAVFDARLSLLPGVSQVVDYFRWRQEDAARNTRNAHCYWLCRAQGLSPALTAARLASMALEAKHELLFAHGINFNELPDWQKRGWAFYWHDEPHGGVDPRSGESRQGSRRRLRVEKRLPRGEDYGRLLATIAADGG</sequence>
<reference evidence="15" key="1">
    <citation type="journal article" date="2019" name="Int. J. Syst. Evol. Microbiol.">
        <title>The Global Catalogue of Microorganisms (GCM) 10K type strain sequencing project: providing services to taxonomists for standard genome sequencing and annotation.</title>
        <authorList>
            <consortium name="The Broad Institute Genomics Platform"/>
            <consortium name="The Broad Institute Genome Sequencing Center for Infectious Disease"/>
            <person name="Wu L."/>
            <person name="Ma J."/>
        </authorList>
    </citation>
    <scope>NUCLEOTIDE SEQUENCE [LARGE SCALE GENOMIC DNA]</scope>
    <source>
        <strain evidence="15">LMG 29894</strain>
    </source>
</reference>
<evidence type="ECO:0000256" key="6">
    <source>
        <dbReference type="ARBA" id="ARBA00022695"/>
    </source>
</evidence>
<accession>A0ABV8MW50</accession>
<keyword evidence="8" id="KW-0547">Nucleotide-binding</keyword>
<evidence type="ECO:0000256" key="5">
    <source>
        <dbReference type="ARBA" id="ARBA00022694"/>
    </source>
</evidence>
<dbReference type="EMBL" id="JBHSBU010000001">
    <property type="protein sequence ID" value="MFC4161348.1"/>
    <property type="molecule type" value="Genomic_DNA"/>
</dbReference>
<organism evidence="14 15">
    <name type="scientific">Chitinimonas lacunae</name>
    <dbReference type="NCBI Taxonomy" id="1963018"/>
    <lineage>
        <taxon>Bacteria</taxon>
        <taxon>Pseudomonadati</taxon>
        <taxon>Pseudomonadota</taxon>
        <taxon>Betaproteobacteria</taxon>
        <taxon>Neisseriales</taxon>
        <taxon>Chitinibacteraceae</taxon>
        <taxon>Chitinimonas</taxon>
    </lineage>
</organism>
<dbReference type="Pfam" id="PF04446">
    <property type="entry name" value="Thg1"/>
    <property type="match status" value="1"/>
</dbReference>
<evidence type="ECO:0000256" key="2">
    <source>
        <dbReference type="ARBA" id="ARBA00010113"/>
    </source>
</evidence>
<evidence type="ECO:0000256" key="8">
    <source>
        <dbReference type="ARBA" id="ARBA00022741"/>
    </source>
</evidence>
<proteinExistence type="inferred from homology"/>
<keyword evidence="9" id="KW-0460">Magnesium</keyword>
<comment type="similarity">
    <text evidence="2">Belongs to the tRNA(His) guanylyltransferase family.</text>
</comment>
<evidence type="ECO:0000256" key="9">
    <source>
        <dbReference type="ARBA" id="ARBA00022842"/>
    </source>
</evidence>
<comment type="cofactor">
    <cofactor evidence="1">
        <name>Mg(2+)</name>
        <dbReference type="ChEBI" id="CHEBI:18420"/>
    </cofactor>
</comment>
<evidence type="ECO:0000256" key="7">
    <source>
        <dbReference type="ARBA" id="ARBA00022723"/>
    </source>
</evidence>
<dbReference type="Proteomes" id="UP001595791">
    <property type="component" value="Unassembled WGS sequence"/>
</dbReference>
<evidence type="ECO:0000259" key="12">
    <source>
        <dbReference type="Pfam" id="PF04446"/>
    </source>
</evidence>
<feature type="domain" description="Thg1 C-terminal" evidence="13">
    <location>
        <begin position="134"/>
        <end position="225"/>
    </location>
</feature>
<dbReference type="RefSeq" id="WP_378167185.1">
    <property type="nucleotide sequence ID" value="NZ_JBHSBU010000001.1"/>
</dbReference>
<dbReference type="GO" id="GO:0016779">
    <property type="term" value="F:nucleotidyltransferase activity"/>
    <property type="evidence" value="ECO:0007669"/>
    <property type="project" value="UniProtKB-KW"/>
</dbReference>
<dbReference type="InterPro" id="IPR007537">
    <property type="entry name" value="tRNAHis_GuaTrfase_Thg1"/>
</dbReference>